<evidence type="ECO:0008006" key="3">
    <source>
        <dbReference type="Google" id="ProtNLM"/>
    </source>
</evidence>
<protein>
    <recommendedName>
        <fullName evidence="3">VanZ-like domain-containing protein</fullName>
    </recommendedName>
</protein>
<evidence type="ECO:0000313" key="1">
    <source>
        <dbReference type="EMBL" id="MDE8652252.1"/>
    </source>
</evidence>
<organism evidence="1 2">
    <name type="scientific">Novosphingobium album</name>
    <name type="common">ex Liu et al. 2023</name>
    <dbReference type="NCBI Taxonomy" id="3031130"/>
    <lineage>
        <taxon>Bacteria</taxon>
        <taxon>Pseudomonadati</taxon>
        <taxon>Pseudomonadota</taxon>
        <taxon>Alphaproteobacteria</taxon>
        <taxon>Sphingomonadales</taxon>
        <taxon>Sphingomonadaceae</taxon>
        <taxon>Novosphingobium</taxon>
    </lineage>
</organism>
<accession>A0ABT5WQD4</accession>
<dbReference type="Proteomes" id="UP001216253">
    <property type="component" value="Unassembled WGS sequence"/>
</dbReference>
<sequence>MTEFLAWYGGIVEAFTNAAPGKDKFVHLCVGMAIWIEAAIFLGKPLKAWTPLLIVALAEFGNETLDRLTHGSWRWTDTLGDIYATLFWPTLLMGLLRAAPFLANSPTDKS</sequence>
<comment type="caution">
    <text evidence="1">The sequence shown here is derived from an EMBL/GenBank/DDBJ whole genome shotgun (WGS) entry which is preliminary data.</text>
</comment>
<evidence type="ECO:0000313" key="2">
    <source>
        <dbReference type="Proteomes" id="UP001216253"/>
    </source>
</evidence>
<reference evidence="1 2" key="1">
    <citation type="submission" date="2023-03" db="EMBL/GenBank/DDBJ databases">
        <title>NovoSphingobium album sp. nov. isolated from polycyclic aromatic hydrocarbons- and heavy-metal polluted soil.</title>
        <authorList>
            <person name="Liu Z."/>
            <person name="Wang K."/>
        </authorList>
    </citation>
    <scope>NUCLEOTIDE SEQUENCE [LARGE SCALE GENOMIC DNA]</scope>
    <source>
        <strain evidence="1 2">H3SJ31-1</strain>
    </source>
</reference>
<keyword evidence="2" id="KW-1185">Reference proteome</keyword>
<dbReference type="EMBL" id="JARESE010000033">
    <property type="protein sequence ID" value="MDE8652252.1"/>
    <property type="molecule type" value="Genomic_DNA"/>
</dbReference>
<name>A0ABT5WQD4_9SPHN</name>
<proteinExistence type="predicted"/>
<gene>
    <name evidence="1" type="ORF">PYV00_11060</name>
</gene>